<dbReference type="GO" id="GO:0015970">
    <property type="term" value="P:guanosine tetraphosphate biosynthetic process"/>
    <property type="evidence" value="ECO:0007669"/>
    <property type="project" value="UniProtKB-UniPathway"/>
</dbReference>
<accession>A0A2N5GKY6</accession>
<dbReference type="InterPro" id="IPR052366">
    <property type="entry name" value="GTP_Pyrophosphokinase"/>
</dbReference>
<evidence type="ECO:0000313" key="6">
    <source>
        <dbReference type="Proteomes" id="UP000235114"/>
    </source>
</evidence>
<comment type="caution">
    <text evidence="3">The sequence shown here is derived from an EMBL/GenBank/DDBJ whole genome shotgun (WGS) entry which is preliminary data.</text>
</comment>
<comment type="pathway">
    <text evidence="1">Purine metabolism; ppGpp biosynthesis; ppGpp from GTP: step 1/2.</text>
</comment>
<keyword evidence="3" id="KW-0808">Transferase</keyword>
<evidence type="ECO:0000256" key="1">
    <source>
        <dbReference type="ARBA" id="ARBA00004976"/>
    </source>
</evidence>
<protein>
    <submittedName>
        <fullName evidence="3">GTP pyrophosphokinase</fullName>
    </submittedName>
</protein>
<dbReference type="PANTHER" id="PTHR47837">
    <property type="entry name" value="GTP PYROPHOSPHOKINASE YJBM"/>
    <property type="match status" value="1"/>
</dbReference>
<dbReference type="CDD" id="cd05399">
    <property type="entry name" value="NT_Rel-Spo_like"/>
    <property type="match status" value="1"/>
</dbReference>
<evidence type="ECO:0000313" key="4">
    <source>
        <dbReference type="EMBL" id="PLR97911.1"/>
    </source>
</evidence>
<dbReference type="InterPro" id="IPR007685">
    <property type="entry name" value="RelA_SpoT"/>
</dbReference>
<dbReference type="GO" id="GO:0016301">
    <property type="term" value="F:kinase activity"/>
    <property type="evidence" value="ECO:0007669"/>
    <property type="project" value="UniProtKB-KW"/>
</dbReference>
<dbReference type="Gene3D" id="1.10.287.860">
    <property type="entry name" value="Nucleotidyltransferase"/>
    <property type="match status" value="1"/>
</dbReference>
<dbReference type="SUPFAM" id="SSF81301">
    <property type="entry name" value="Nucleotidyltransferase"/>
    <property type="match status" value="1"/>
</dbReference>
<reference evidence="4 6" key="2">
    <citation type="submission" date="2017-12" db="EMBL/GenBank/DDBJ databases">
        <title>Comparative Functional Genomics of Dry Heat Resistant strains isolated from the Viking Spacecraft.</title>
        <authorList>
            <person name="Seuylemezian A."/>
            <person name="Cooper K."/>
            <person name="Vaishampayan P."/>
        </authorList>
    </citation>
    <scope>NUCLEOTIDE SEQUENCE [LARGE SCALE GENOMIC DNA]</scope>
    <source>
        <strain evidence="4 6">ATCC 29669</strain>
    </source>
</reference>
<keyword evidence="3" id="KW-0418">Kinase</keyword>
<proteinExistence type="predicted"/>
<dbReference type="RefSeq" id="WP_101577899.1">
    <property type="nucleotide sequence ID" value="NZ_PGVA01000028.1"/>
</dbReference>
<dbReference type="InterPro" id="IPR043519">
    <property type="entry name" value="NT_sf"/>
</dbReference>
<evidence type="ECO:0000313" key="5">
    <source>
        <dbReference type="Proteomes" id="UP000234951"/>
    </source>
</evidence>
<reference evidence="3 5" key="1">
    <citation type="submission" date="2017-11" db="EMBL/GenBank/DDBJ databases">
        <title>Comparitive Functional Genomics of Dry Heat Resistant strains isolated from the Viking Spacecraft.</title>
        <authorList>
            <person name="Seuylemezian A."/>
            <person name="Cooper K."/>
            <person name="Vaishampayan P."/>
        </authorList>
    </citation>
    <scope>NUCLEOTIDE SEQUENCE [LARGE SCALE GENOMIC DNA]</scope>
    <source>
        <strain evidence="3 5">M4.6</strain>
    </source>
</reference>
<dbReference type="AlphaFoldDB" id="A0A2N5GKY6"/>
<dbReference type="SMART" id="SM00954">
    <property type="entry name" value="RelA_SpoT"/>
    <property type="match status" value="1"/>
</dbReference>
<keyword evidence="6" id="KW-1185">Reference proteome</keyword>
<feature type="domain" description="RelA/SpoT" evidence="2">
    <location>
        <begin position="49"/>
        <end position="172"/>
    </location>
</feature>
<sequence>MKIINTENEWNSFLLPYTFAMAELKTKISIMNQEANLLKYYNPIEHINIRLKELESILNKLERKNLEPTLENAEKYLHDIIGIRITCCFEEDIYYMANLLKKRADLKVVELKDYIKNPKPNGYKSLHVIVKIPLVLSTRQKDIFAEIQLRTLAMDFWASLEHKLYYKHEGNIPDYLKHDLYEAAQAAATLDKRMNIIRKEINNIQDGYEQIFLPS</sequence>
<dbReference type="Pfam" id="PF04607">
    <property type="entry name" value="RelA_SpoT"/>
    <property type="match status" value="1"/>
</dbReference>
<evidence type="ECO:0000259" key="2">
    <source>
        <dbReference type="SMART" id="SM00954"/>
    </source>
</evidence>
<evidence type="ECO:0000313" key="3">
    <source>
        <dbReference type="EMBL" id="PLR82183.1"/>
    </source>
</evidence>
<gene>
    <name evidence="3" type="ORF">CU635_13565</name>
    <name evidence="4" type="ORF">CVD25_08775</name>
</gene>
<dbReference type="UniPathway" id="UPA00908">
    <property type="reaction ID" value="UER00884"/>
</dbReference>
<dbReference type="Proteomes" id="UP000235114">
    <property type="component" value="Unassembled WGS sequence"/>
</dbReference>
<dbReference type="Gene3D" id="3.30.460.10">
    <property type="entry name" value="Beta Polymerase, domain 2"/>
    <property type="match status" value="1"/>
</dbReference>
<dbReference type="Proteomes" id="UP000234951">
    <property type="component" value="Unassembled WGS sequence"/>
</dbReference>
<dbReference type="EMBL" id="PGVA01000028">
    <property type="protein sequence ID" value="PLR82183.1"/>
    <property type="molecule type" value="Genomic_DNA"/>
</dbReference>
<dbReference type="OrthoDB" id="9789634at2"/>
<dbReference type="EMBL" id="PGVD01000025">
    <property type="protein sequence ID" value="PLR97911.1"/>
    <property type="molecule type" value="Genomic_DNA"/>
</dbReference>
<dbReference type="PANTHER" id="PTHR47837:SF2">
    <property type="entry name" value="GTP PYROPHOSPHOKINASE YWAC"/>
    <property type="match status" value="1"/>
</dbReference>
<organism evidence="3 5">
    <name type="scientific">Bacillus canaveralius</name>
    <dbReference type="NCBI Taxonomy" id="1403243"/>
    <lineage>
        <taxon>Bacteria</taxon>
        <taxon>Bacillati</taxon>
        <taxon>Bacillota</taxon>
        <taxon>Bacilli</taxon>
        <taxon>Bacillales</taxon>
        <taxon>Bacillaceae</taxon>
        <taxon>Bacillus</taxon>
    </lineage>
</organism>
<name>A0A2N5GKY6_9BACI</name>